<keyword evidence="8" id="KW-1185">Reference proteome</keyword>
<dbReference type="EMBL" id="FOJW01000003">
    <property type="protein sequence ID" value="SFA89474.1"/>
    <property type="molecule type" value="Genomic_DNA"/>
</dbReference>
<dbReference type="STRING" id="237679.SAMN04488072_103120"/>
<evidence type="ECO:0000256" key="6">
    <source>
        <dbReference type="SAM" id="Phobius"/>
    </source>
</evidence>
<name>A0A1I0WLP4_9BACI</name>
<evidence type="ECO:0000256" key="5">
    <source>
        <dbReference type="ARBA" id="ARBA00023136"/>
    </source>
</evidence>
<comment type="subcellular location">
    <subcellularLocation>
        <location evidence="1">Cell membrane</location>
        <topology evidence="1">Multi-pass membrane protein</topology>
    </subcellularLocation>
</comment>
<evidence type="ECO:0000313" key="7">
    <source>
        <dbReference type="EMBL" id="SFA89474.1"/>
    </source>
</evidence>
<dbReference type="InterPro" id="IPR005538">
    <property type="entry name" value="LrgA/CidA"/>
</dbReference>
<reference evidence="7 8" key="1">
    <citation type="submission" date="2016-10" db="EMBL/GenBank/DDBJ databases">
        <authorList>
            <person name="de Groot N.N."/>
        </authorList>
    </citation>
    <scope>NUCLEOTIDE SEQUENCE [LARGE SCALE GENOMIC DNA]</scope>
    <source>
        <strain evidence="7 8">CGMCC 1.3702</strain>
    </source>
</reference>
<feature type="transmembrane region" description="Helical" evidence="6">
    <location>
        <begin position="90"/>
        <end position="112"/>
    </location>
</feature>
<sequence length="119" mass="13312">MKLGSLLQLSFIISFLMIGHGFVALFHLPLSGSIVGMLLLFIFLMTGTMKLEWIDKVSSFQVKHLTVLFIPSIAGLFTSSDLMAVFQWDILIILIVSSICCLLGTASAVQWYEQRRDLN</sequence>
<dbReference type="GO" id="GO:0005886">
    <property type="term" value="C:plasma membrane"/>
    <property type="evidence" value="ECO:0007669"/>
    <property type="project" value="UniProtKB-SubCell"/>
</dbReference>
<evidence type="ECO:0000256" key="4">
    <source>
        <dbReference type="ARBA" id="ARBA00022989"/>
    </source>
</evidence>
<keyword evidence="3 6" id="KW-0812">Transmembrane</keyword>
<protein>
    <submittedName>
        <fullName evidence="7">Holin-like protein</fullName>
    </submittedName>
</protein>
<dbReference type="PANTHER" id="PTHR33931">
    <property type="entry name" value="HOLIN-LIKE PROTEIN CIDA-RELATED"/>
    <property type="match status" value="1"/>
</dbReference>
<proteinExistence type="predicted"/>
<dbReference type="Proteomes" id="UP000198642">
    <property type="component" value="Unassembled WGS sequence"/>
</dbReference>
<keyword evidence="2" id="KW-1003">Cell membrane</keyword>
<dbReference type="AlphaFoldDB" id="A0A1I0WLP4"/>
<dbReference type="Pfam" id="PF03788">
    <property type="entry name" value="LrgA"/>
    <property type="match status" value="1"/>
</dbReference>
<keyword evidence="4 6" id="KW-1133">Transmembrane helix</keyword>
<evidence type="ECO:0000256" key="3">
    <source>
        <dbReference type="ARBA" id="ARBA00022692"/>
    </source>
</evidence>
<organism evidence="7 8">
    <name type="scientific">Lentibacillus halodurans</name>
    <dbReference type="NCBI Taxonomy" id="237679"/>
    <lineage>
        <taxon>Bacteria</taxon>
        <taxon>Bacillati</taxon>
        <taxon>Bacillota</taxon>
        <taxon>Bacilli</taxon>
        <taxon>Bacillales</taxon>
        <taxon>Bacillaceae</taxon>
        <taxon>Lentibacillus</taxon>
    </lineage>
</organism>
<dbReference type="RefSeq" id="WP_244535669.1">
    <property type="nucleotide sequence ID" value="NZ_FOJW01000003.1"/>
</dbReference>
<gene>
    <name evidence="7" type="ORF">SAMN04488072_103120</name>
</gene>
<keyword evidence="5 6" id="KW-0472">Membrane</keyword>
<evidence type="ECO:0000256" key="1">
    <source>
        <dbReference type="ARBA" id="ARBA00004651"/>
    </source>
</evidence>
<feature type="transmembrane region" description="Helical" evidence="6">
    <location>
        <begin position="65"/>
        <end position="84"/>
    </location>
</feature>
<accession>A0A1I0WLP4</accession>
<evidence type="ECO:0000256" key="2">
    <source>
        <dbReference type="ARBA" id="ARBA00022475"/>
    </source>
</evidence>
<dbReference type="PANTHER" id="PTHR33931:SF2">
    <property type="entry name" value="HOLIN-LIKE PROTEIN CIDA"/>
    <property type="match status" value="1"/>
</dbReference>
<evidence type="ECO:0000313" key="8">
    <source>
        <dbReference type="Proteomes" id="UP000198642"/>
    </source>
</evidence>